<reference evidence="13 14" key="1">
    <citation type="submission" date="2020-08" db="EMBL/GenBank/DDBJ databases">
        <title>Aphidius gifuensis genome sequencing and assembly.</title>
        <authorList>
            <person name="Du Z."/>
        </authorList>
    </citation>
    <scope>NUCLEOTIDE SEQUENCE [LARGE SCALE GENOMIC DNA]</scope>
    <source>
        <strain evidence="13">YNYX2018</strain>
        <tissue evidence="13">Adults</tissue>
    </source>
</reference>
<keyword evidence="4" id="KW-0217">Developmental protein</keyword>
<dbReference type="SUPFAM" id="SSF47095">
    <property type="entry name" value="HMG-box"/>
    <property type="match status" value="1"/>
</dbReference>
<evidence type="ECO:0000313" key="14">
    <source>
        <dbReference type="Proteomes" id="UP000639338"/>
    </source>
</evidence>
<proteinExistence type="inferred from homology"/>
<evidence type="ECO:0000256" key="5">
    <source>
        <dbReference type="ARBA" id="ARBA00022490"/>
    </source>
</evidence>
<keyword evidence="9" id="KW-0539">Nucleus</keyword>
<dbReference type="GO" id="GO:0043186">
    <property type="term" value="C:P granule"/>
    <property type="evidence" value="ECO:0007669"/>
    <property type="project" value="TreeGrafter"/>
</dbReference>
<dbReference type="GO" id="GO:0030154">
    <property type="term" value="P:cell differentiation"/>
    <property type="evidence" value="ECO:0007669"/>
    <property type="project" value="UniProtKB-KW"/>
</dbReference>
<evidence type="ECO:0000259" key="12">
    <source>
        <dbReference type="Pfam" id="PF13017"/>
    </source>
</evidence>
<comment type="similarity">
    <text evidence="3">Belongs to the maelstrom family.</text>
</comment>
<dbReference type="InterPro" id="IPR036910">
    <property type="entry name" value="HMG_box_dom_sf"/>
</dbReference>
<dbReference type="GO" id="GO:0005634">
    <property type="term" value="C:nucleus"/>
    <property type="evidence" value="ECO:0007669"/>
    <property type="project" value="UniProtKB-SubCell"/>
</dbReference>
<sequence length="470" mass="53094">MPPKNQKRNGFWYFSRDFQKREESKGVQFPGGLKEIMANPRCSKEWKELTEEKKQDYQSRAKKYNGSGSSVKLTSLGDPISVMEEKLQKIKEFEENMRIEIKEKLSIAHTHNTIPDLSFYLIHTNYFYTKTSDDSVIDYIPAEFAVIEFSLKEGQIRYFHQIIRTKFELGYTREALEISDASHKLTENMKQGEDDFTVMYDKLVKFLRNDDKKSGKLPAIYTTKEMANIVPCLLERLTQAAGVPEDTLTLYSLEYLFGTMMTYVSSKFAGITNPHLIASSELEKGAFSYSPDLECDFHKTIADSSIHCSLSIVRQWVFAVCDFCCGEFKITMKPGIHLPDTKDKNQTTAPLSRSSSMASITSSMHSLSCKSATGVSKSYKPAYNLTPEEDRRRREAKTPLTIIDHGEQMMKKTHRLPNSLSKTMSGMSLNSPSLDEANFPSIGGGGRGRIIPKDKKLLSPIGRGRGGSGI</sequence>
<evidence type="ECO:0000256" key="4">
    <source>
        <dbReference type="ARBA" id="ARBA00022473"/>
    </source>
</evidence>
<evidence type="ECO:0000256" key="1">
    <source>
        <dbReference type="ARBA" id="ARBA00004123"/>
    </source>
</evidence>
<keyword evidence="10" id="KW-0469">Meiosis</keyword>
<dbReference type="OrthoDB" id="24555at2759"/>
<dbReference type="GO" id="GO:0043565">
    <property type="term" value="F:sequence-specific DNA binding"/>
    <property type="evidence" value="ECO:0007669"/>
    <property type="project" value="TreeGrafter"/>
</dbReference>
<dbReference type="GO" id="GO:0007283">
    <property type="term" value="P:spermatogenesis"/>
    <property type="evidence" value="ECO:0007669"/>
    <property type="project" value="TreeGrafter"/>
</dbReference>
<evidence type="ECO:0000256" key="7">
    <source>
        <dbReference type="ARBA" id="ARBA00023125"/>
    </source>
</evidence>
<evidence type="ECO:0000256" key="2">
    <source>
        <dbReference type="ARBA" id="ARBA00004496"/>
    </source>
</evidence>
<dbReference type="AlphaFoldDB" id="A0A834XWB7"/>
<dbReference type="Gene3D" id="1.10.30.10">
    <property type="entry name" value="High mobility group box domain"/>
    <property type="match status" value="1"/>
</dbReference>
<dbReference type="InterPro" id="IPR024970">
    <property type="entry name" value="Maelstrom"/>
</dbReference>
<dbReference type="Pfam" id="PF13017">
    <property type="entry name" value="Maelstrom"/>
    <property type="match status" value="1"/>
</dbReference>
<dbReference type="EMBL" id="JACMRX010000002">
    <property type="protein sequence ID" value="KAF7994650.1"/>
    <property type="molecule type" value="Genomic_DNA"/>
</dbReference>
<dbReference type="GO" id="GO:0007140">
    <property type="term" value="P:male meiotic nuclear division"/>
    <property type="evidence" value="ECO:0007669"/>
    <property type="project" value="TreeGrafter"/>
</dbReference>
<comment type="subcellular location">
    <subcellularLocation>
        <location evidence="2">Cytoplasm</location>
    </subcellularLocation>
    <subcellularLocation>
        <location evidence="1">Nucleus</location>
    </subcellularLocation>
</comment>
<dbReference type="GO" id="GO:0060964">
    <property type="term" value="P:regulation of miRNA-mediated gene silencing"/>
    <property type="evidence" value="ECO:0007669"/>
    <property type="project" value="InterPro"/>
</dbReference>
<keyword evidence="7" id="KW-0238">DNA-binding</keyword>
<feature type="region of interest" description="Disordered" evidence="11">
    <location>
        <begin position="336"/>
        <end position="355"/>
    </location>
</feature>
<organism evidence="13 14">
    <name type="scientific">Aphidius gifuensis</name>
    <name type="common">Parasitoid wasp</name>
    <dbReference type="NCBI Taxonomy" id="684658"/>
    <lineage>
        <taxon>Eukaryota</taxon>
        <taxon>Metazoa</taxon>
        <taxon>Ecdysozoa</taxon>
        <taxon>Arthropoda</taxon>
        <taxon>Hexapoda</taxon>
        <taxon>Insecta</taxon>
        <taxon>Pterygota</taxon>
        <taxon>Neoptera</taxon>
        <taxon>Endopterygota</taxon>
        <taxon>Hymenoptera</taxon>
        <taxon>Apocrita</taxon>
        <taxon>Ichneumonoidea</taxon>
        <taxon>Braconidae</taxon>
        <taxon>Aphidiinae</taxon>
        <taxon>Aphidius</taxon>
    </lineage>
</organism>
<dbReference type="GO" id="GO:0045892">
    <property type="term" value="P:negative regulation of DNA-templated transcription"/>
    <property type="evidence" value="ECO:0007669"/>
    <property type="project" value="TreeGrafter"/>
</dbReference>
<keyword evidence="5" id="KW-0963">Cytoplasm</keyword>
<keyword evidence="14" id="KW-1185">Reference proteome</keyword>
<gene>
    <name evidence="13" type="ORF">HCN44_004122</name>
</gene>
<evidence type="ECO:0000313" key="13">
    <source>
        <dbReference type="EMBL" id="KAF7994650.1"/>
    </source>
</evidence>
<dbReference type="Proteomes" id="UP000639338">
    <property type="component" value="Unassembled WGS sequence"/>
</dbReference>
<evidence type="ECO:0000256" key="9">
    <source>
        <dbReference type="ARBA" id="ARBA00023242"/>
    </source>
</evidence>
<keyword evidence="6" id="KW-0221">Differentiation</keyword>
<evidence type="ECO:0000256" key="3">
    <source>
        <dbReference type="ARBA" id="ARBA00007057"/>
    </source>
</evidence>
<protein>
    <recommendedName>
        <fullName evidence="12">Maelstrom domain-containing protein</fullName>
    </recommendedName>
</protein>
<name>A0A834XWB7_APHGI</name>
<evidence type="ECO:0000256" key="6">
    <source>
        <dbReference type="ARBA" id="ARBA00022782"/>
    </source>
</evidence>
<evidence type="ECO:0000256" key="11">
    <source>
        <dbReference type="SAM" id="MobiDB-lite"/>
    </source>
</evidence>
<feature type="domain" description="Maelstrom" evidence="12">
    <location>
        <begin position="139"/>
        <end position="343"/>
    </location>
</feature>
<evidence type="ECO:0000256" key="8">
    <source>
        <dbReference type="ARBA" id="ARBA00023158"/>
    </source>
</evidence>
<evidence type="ECO:0000256" key="10">
    <source>
        <dbReference type="ARBA" id="ARBA00023254"/>
    </source>
</evidence>
<accession>A0A834XWB7</accession>
<dbReference type="GO" id="GO:0034587">
    <property type="term" value="P:piRNA processing"/>
    <property type="evidence" value="ECO:0007669"/>
    <property type="project" value="TreeGrafter"/>
</dbReference>
<comment type="caution">
    <text evidence="13">The sequence shown here is derived from an EMBL/GenBank/DDBJ whole genome shotgun (WGS) entry which is preliminary data.</text>
</comment>
<dbReference type="InterPro" id="IPR039259">
    <property type="entry name" value="Protein_maelstrom"/>
</dbReference>
<dbReference type="PANTHER" id="PTHR21358:SF4">
    <property type="entry name" value="PROTEIN MAELSTROM HOMOLOG"/>
    <property type="match status" value="1"/>
</dbReference>
<dbReference type="PANTHER" id="PTHR21358">
    <property type="entry name" value="PROTEIN MAELSTROM HOMOLOG"/>
    <property type="match status" value="1"/>
</dbReference>
<keyword evidence="8" id="KW-0943">RNA-mediated gene silencing</keyword>